<dbReference type="AlphaFoldDB" id="A0A7W9TWV2"/>
<feature type="signal peptide" evidence="1">
    <location>
        <begin position="1"/>
        <end position="21"/>
    </location>
</feature>
<feature type="chain" id="PRO_5031407222" evidence="1">
    <location>
        <begin position="22"/>
        <end position="158"/>
    </location>
</feature>
<keyword evidence="3" id="KW-1185">Reference proteome</keyword>
<sequence>MSNLKGLGAVLSIGIANIAHAAVTYSYTNVPVAVICPTPGLTAYLESDQSPPHFSAEWKHEAGVAHCRSVKSDRPLIVTKIGETTFRGHVYPMAEIFPAGVVISADGFGGPYYISSTRIKTAPSAAQVRANLKSLNPTVVHYLTGGIDSPIGSSAPSQ</sequence>
<keyword evidence="1" id="KW-0732">Signal</keyword>
<dbReference type="EMBL" id="JACHBW010000004">
    <property type="protein sequence ID" value="MBB6101855.1"/>
    <property type="molecule type" value="Genomic_DNA"/>
</dbReference>
<evidence type="ECO:0000313" key="3">
    <source>
        <dbReference type="Proteomes" id="UP000571554"/>
    </source>
</evidence>
<proteinExistence type="predicted"/>
<dbReference type="Proteomes" id="UP000571554">
    <property type="component" value="Unassembled WGS sequence"/>
</dbReference>
<gene>
    <name evidence="2" type="ORF">F4827_001703</name>
</gene>
<reference evidence="2 3" key="1">
    <citation type="submission" date="2020-08" db="EMBL/GenBank/DDBJ databases">
        <title>Above-ground endophytic microbial communities from plants in different locations in the United States.</title>
        <authorList>
            <person name="Frank C."/>
        </authorList>
    </citation>
    <scope>NUCLEOTIDE SEQUENCE [LARGE SCALE GENOMIC DNA]</scope>
    <source>
        <strain evidence="2 3">WP4_2_2</strain>
    </source>
</reference>
<evidence type="ECO:0000256" key="1">
    <source>
        <dbReference type="SAM" id="SignalP"/>
    </source>
</evidence>
<protein>
    <submittedName>
        <fullName evidence="2">Uncharacterized protein</fullName>
    </submittedName>
</protein>
<accession>A0A7W9TWV2</accession>
<dbReference type="RefSeq" id="WP_183723490.1">
    <property type="nucleotide sequence ID" value="NZ_JACHBW010000004.1"/>
</dbReference>
<name>A0A7W9TWV2_9BURK</name>
<comment type="caution">
    <text evidence="2">The sequence shown here is derived from an EMBL/GenBank/DDBJ whole genome shotgun (WGS) entry which is preliminary data.</text>
</comment>
<organism evidence="2 3">
    <name type="scientific">Paraburkholderia bannensis</name>
    <dbReference type="NCBI Taxonomy" id="765414"/>
    <lineage>
        <taxon>Bacteria</taxon>
        <taxon>Pseudomonadati</taxon>
        <taxon>Pseudomonadota</taxon>
        <taxon>Betaproteobacteria</taxon>
        <taxon>Burkholderiales</taxon>
        <taxon>Burkholderiaceae</taxon>
        <taxon>Paraburkholderia</taxon>
    </lineage>
</organism>
<evidence type="ECO:0000313" key="2">
    <source>
        <dbReference type="EMBL" id="MBB6101855.1"/>
    </source>
</evidence>